<evidence type="ECO:0000259" key="2">
    <source>
        <dbReference type="Pfam" id="PF03061"/>
    </source>
</evidence>
<dbReference type="SUPFAM" id="SSF54637">
    <property type="entry name" value="Thioesterase/thiol ester dehydrase-isomerase"/>
    <property type="match status" value="1"/>
</dbReference>
<keyword evidence="1" id="KW-0378">Hydrolase</keyword>
<name>C7N334_SLAHD</name>
<evidence type="ECO:0000313" key="3">
    <source>
        <dbReference type="EMBL" id="ACV21555.1"/>
    </source>
</evidence>
<dbReference type="InterPro" id="IPR029069">
    <property type="entry name" value="HotDog_dom_sf"/>
</dbReference>
<feature type="domain" description="Thioesterase" evidence="2">
    <location>
        <begin position="19"/>
        <end position="90"/>
    </location>
</feature>
<accession>C7N334</accession>
<dbReference type="GO" id="GO:0016289">
    <property type="term" value="F:acyl-CoA hydrolase activity"/>
    <property type="evidence" value="ECO:0007669"/>
    <property type="project" value="UniProtKB-ARBA"/>
</dbReference>
<dbReference type="NCBIfam" id="TIGR00369">
    <property type="entry name" value="unchar_dom_1"/>
    <property type="match status" value="1"/>
</dbReference>
<proteinExistence type="predicted"/>
<dbReference type="InterPro" id="IPR052723">
    <property type="entry name" value="Acyl-CoA_thioesterase_PaaI"/>
</dbReference>
<dbReference type="AlphaFoldDB" id="C7N334"/>
<keyword evidence="4" id="KW-1185">Reference proteome</keyword>
<dbReference type="PANTHER" id="PTHR42856:SF1">
    <property type="entry name" value="ACYL-COENZYME A THIOESTERASE PAAI"/>
    <property type="match status" value="1"/>
</dbReference>
<dbReference type="Proteomes" id="UP000002026">
    <property type="component" value="Chromosome"/>
</dbReference>
<reference evidence="3 4" key="1">
    <citation type="journal article" date="2009" name="Stand. Genomic Sci.">
        <title>Complete genome sequence of Slackia heliotrinireducens type strain (RHS 1).</title>
        <authorList>
            <person name="Pukall R."/>
            <person name="Lapidus A."/>
            <person name="Nolan M."/>
            <person name="Copeland A."/>
            <person name="Glavina Del Rio T."/>
            <person name="Lucas S."/>
            <person name="Chen F."/>
            <person name="Tice H."/>
            <person name="Cheng J.F."/>
            <person name="Chertkov O."/>
            <person name="Bruce D."/>
            <person name="Goodwin L."/>
            <person name="Kuske C."/>
            <person name="Brettin T."/>
            <person name="Detter J.C."/>
            <person name="Han C."/>
            <person name="Pitluck S."/>
            <person name="Pati A."/>
            <person name="Mavrommatis K."/>
            <person name="Ivanova N."/>
            <person name="Ovchinnikova G."/>
            <person name="Chen A."/>
            <person name="Palaniappan K."/>
            <person name="Schneider S."/>
            <person name="Rohde M."/>
            <person name="Chain P."/>
            <person name="D'haeseleer P."/>
            <person name="Goker M."/>
            <person name="Bristow J."/>
            <person name="Eisen J.A."/>
            <person name="Markowitz V."/>
            <person name="Kyrpides N.C."/>
            <person name="Klenk H.P."/>
            <person name="Hugenholtz P."/>
        </authorList>
    </citation>
    <scope>NUCLEOTIDE SEQUENCE [LARGE SCALE GENOMIC DNA]</scope>
    <source>
        <strain evidence="4">ATCC 29202 / DSM 20476 / NCTC 11029 / RHS 1</strain>
    </source>
</reference>
<evidence type="ECO:0000256" key="1">
    <source>
        <dbReference type="ARBA" id="ARBA00022801"/>
    </source>
</evidence>
<dbReference type="KEGG" id="shi:Shel_04950"/>
<dbReference type="STRING" id="471855.Shel_04950"/>
<dbReference type="HOGENOM" id="CLU_2289800_0_0_11"/>
<dbReference type="CDD" id="cd03443">
    <property type="entry name" value="PaaI_thioesterase"/>
    <property type="match status" value="1"/>
</dbReference>
<evidence type="ECO:0000313" key="4">
    <source>
        <dbReference type="Proteomes" id="UP000002026"/>
    </source>
</evidence>
<gene>
    <name evidence="3" type="ordered locus">Shel_04950</name>
</gene>
<dbReference type="InterPro" id="IPR006683">
    <property type="entry name" value="Thioestr_dom"/>
</dbReference>
<dbReference type="Gene3D" id="3.10.129.10">
    <property type="entry name" value="Hotdog Thioesterase"/>
    <property type="match status" value="1"/>
</dbReference>
<organism evidence="3 4">
    <name type="scientific">Slackia heliotrinireducens (strain ATCC 29202 / DSM 20476 / NCTC 11029 / RHS 1)</name>
    <name type="common">Peptococcus heliotrinreducens</name>
    <dbReference type="NCBI Taxonomy" id="471855"/>
    <lineage>
        <taxon>Bacteria</taxon>
        <taxon>Bacillati</taxon>
        <taxon>Actinomycetota</taxon>
        <taxon>Coriobacteriia</taxon>
        <taxon>Eggerthellales</taxon>
        <taxon>Eggerthellaceae</taxon>
        <taxon>Slackia</taxon>
    </lineage>
</organism>
<dbReference type="Pfam" id="PF03061">
    <property type="entry name" value="4HBT"/>
    <property type="match status" value="1"/>
</dbReference>
<protein>
    <submittedName>
        <fullName evidence="3">Uncharacterized protein, possibly involved in aromatic compounds catabolism</fullName>
    </submittedName>
</protein>
<dbReference type="eggNOG" id="COG2050">
    <property type="taxonomic scope" value="Bacteria"/>
</dbReference>
<dbReference type="PANTHER" id="PTHR42856">
    <property type="entry name" value="ACYL-COENZYME A THIOESTERASE PAAI"/>
    <property type="match status" value="1"/>
</dbReference>
<dbReference type="InterPro" id="IPR003736">
    <property type="entry name" value="PAAI_dom"/>
</dbReference>
<dbReference type="EMBL" id="CP001684">
    <property type="protein sequence ID" value="ACV21555.1"/>
    <property type="molecule type" value="Genomic_DNA"/>
</dbReference>
<sequence length="101" mass="10936">MQPFCMLPATPMGPVRCRTVMGGAMFTLADYAFAIASCIGQAPTVSVASTIEFLNAGTGNEMYAECTMDKMGRSMCYADVKVTDENDRVLAIVKMTGYRLK</sequence>